<dbReference type="AlphaFoldDB" id="A0A6M3J0C2"/>
<accession>A0A6M3J0C2</accession>
<organism evidence="1">
    <name type="scientific">viral metagenome</name>
    <dbReference type="NCBI Taxonomy" id="1070528"/>
    <lineage>
        <taxon>unclassified sequences</taxon>
        <taxon>metagenomes</taxon>
        <taxon>organismal metagenomes</taxon>
    </lineage>
</organism>
<proteinExistence type="predicted"/>
<evidence type="ECO:0000313" key="1">
    <source>
        <dbReference type="EMBL" id="QJA63319.1"/>
    </source>
</evidence>
<name>A0A6M3J0C2_9ZZZZ</name>
<sequence length="51" mass="5603">MKHRTLVDKFHVSKGTVVTSDDNESKGKTGMTLCSVGNGALFYKDSELEKI</sequence>
<protein>
    <submittedName>
        <fullName evidence="1">Uncharacterized protein</fullName>
    </submittedName>
</protein>
<dbReference type="EMBL" id="MT145189">
    <property type="protein sequence ID" value="QJI04702.1"/>
    <property type="molecule type" value="Genomic_DNA"/>
</dbReference>
<evidence type="ECO:0000313" key="2">
    <source>
        <dbReference type="EMBL" id="QJI04702.1"/>
    </source>
</evidence>
<dbReference type="EMBL" id="MT141495">
    <property type="protein sequence ID" value="QJA63319.1"/>
    <property type="molecule type" value="Genomic_DNA"/>
</dbReference>
<reference evidence="1" key="1">
    <citation type="submission" date="2020-03" db="EMBL/GenBank/DDBJ databases">
        <title>The deep terrestrial virosphere.</title>
        <authorList>
            <person name="Holmfeldt K."/>
            <person name="Nilsson E."/>
            <person name="Simone D."/>
            <person name="Lopez-Fernandez M."/>
            <person name="Wu X."/>
            <person name="de Brujin I."/>
            <person name="Lundin D."/>
            <person name="Andersson A."/>
            <person name="Bertilsson S."/>
            <person name="Dopson M."/>
        </authorList>
    </citation>
    <scope>NUCLEOTIDE SEQUENCE</scope>
    <source>
        <strain evidence="2">MM415A00110</strain>
        <strain evidence="1">MM415B00633</strain>
    </source>
</reference>
<gene>
    <name evidence="2" type="ORF">MM415A00110_0023</name>
    <name evidence="1" type="ORF">MM415B00633_0003</name>
</gene>